<dbReference type="EMBL" id="JAKNCJ010000012">
    <property type="protein sequence ID" value="MCL6424350.1"/>
    <property type="molecule type" value="Genomic_DNA"/>
</dbReference>
<feature type="domain" description="Phage tail lysozyme" evidence="3">
    <location>
        <begin position="187"/>
        <end position="347"/>
    </location>
</feature>
<dbReference type="Proteomes" id="UP001203761">
    <property type="component" value="Unassembled WGS sequence"/>
</dbReference>
<evidence type="ECO:0000313" key="4">
    <source>
        <dbReference type="EMBL" id="MCL6424350.1"/>
    </source>
</evidence>
<organism evidence="4 5">
    <name type="scientific">Brachybacterium equifaecis</name>
    <dbReference type="NCBI Taxonomy" id="2910770"/>
    <lineage>
        <taxon>Bacteria</taxon>
        <taxon>Bacillati</taxon>
        <taxon>Actinomycetota</taxon>
        <taxon>Actinomycetes</taxon>
        <taxon>Micrococcales</taxon>
        <taxon>Dermabacteraceae</taxon>
        <taxon>Brachybacterium</taxon>
    </lineage>
</organism>
<dbReference type="SUPFAM" id="SSF55166">
    <property type="entry name" value="Hedgehog/DD-peptidase"/>
    <property type="match status" value="1"/>
</dbReference>
<evidence type="ECO:0000256" key="1">
    <source>
        <dbReference type="SAM" id="MobiDB-lite"/>
    </source>
</evidence>
<keyword evidence="2" id="KW-0472">Membrane</keyword>
<proteinExistence type="predicted"/>
<name>A0ABT0R337_9MICO</name>
<evidence type="ECO:0000313" key="5">
    <source>
        <dbReference type="Proteomes" id="UP001203761"/>
    </source>
</evidence>
<dbReference type="InterPro" id="IPR009045">
    <property type="entry name" value="Zn_M74/Hedgehog-like"/>
</dbReference>
<dbReference type="InterPro" id="IPR041219">
    <property type="entry name" value="Phage_lysozyme2"/>
</dbReference>
<keyword evidence="2" id="KW-0812">Transmembrane</keyword>
<feature type="transmembrane region" description="Helical" evidence="2">
    <location>
        <begin position="132"/>
        <end position="157"/>
    </location>
</feature>
<evidence type="ECO:0000256" key="2">
    <source>
        <dbReference type="SAM" id="Phobius"/>
    </source>
</evidence>
<dbReference type="Gene3D" id="1.10.530.10">
    <property type="match status" value="1"/>
</dbReference>
<reference evidence="4" key="1">
    <citation type="submission" date="2022-02" db="EMBL/GenBank/DDBJ databases">
        <authorList>
            <person name="Lee M."/>
            <person name="Kim S.-J."/>
            <person name="Jung M.-Y."/>
        </authorList>
    </citation>
    <scope>NUCLEOTIDE SEQUENCE</scope>
    <source>
        <strain evidence="4">JHP9</strain>
    </source>
</reference>
<dbReference type="Pfam" id="PF18013">
    <property type="entry name" value="Phage_lysozyme2"/>
    <property type="match status" value="1"/>
</dbReference>
<sequence>MASTSDPAASAAASSAPSKASSVKAKAASAKAAASGAASSARNVASSSTKSEAATKVAGEALSRSKNAKAQAAGKLLAGDGGIKEKAQQAAALGAGAAVGAGLTAVGAGAAAGVASDVATRFVGSKNLKRNLAIMALLLSLPAMLGIFNVIMASVLLTSMFSVSQEDECQPSTISAGTGTVVGNSVDEKVWNYMIGAGYTPEQTAGVMGNVWQESKFNPFLTEGLSSTPNTSRGWGLVQWTADRHLKIRDAVIADPSLGQRFYIAAPGYETMPASMTQDDIDALVLFQMRYIIMELQTNEKAAGADLKTQTTVEGATRSFMNKYERPHKDYANEAGRLENARKYMALYGPGGTGATTPAATTPTTPAAPAAPAPVYTPGGGSAVVPPAADGSTVVAAIPAVAGFSAEQVRTAATILATARALGYPDEAGILAITTAIGESTLGADKSSMDQINGDGDTGLYQMRVIERDGAYYGTEAQVRDPVWSTTAWLNGVTTHAGTMKSLSSYPNWKSMDPVDLIHKIQGNTAETNFVYTNNLAKARELVAAMSGLDLSSIIAGTATIPAGGAASACGGSSIPGTIAAGSVTPCPDGSPAGCVNFAALTAPSASLICPAGTSDAGVHSAYIEGNPVQVRICSMDGVTDTSGRPIKMNATIASQFLSFYAEGKAMGLEMSINSTWRTHQEQVVLAARTGNAAPPGWSNHEFGMAFDMGGFQPSYERGNCGATQTPENSCYYPGSGPGLQRWIQLRDLGLKHGMYIHNGEFWHIEFIPSNAAKRGIPEYRG</sequence>
<feature type="region of interest" description="Disordered" evidence="1">
    <location>
        <begin position="1"/>
        <end position="21"/>
    </location>
</feature>
<dbReference type="RefSeq" id="WP_249738430.1">
    <property type="nucleotide sequence ID" value="NZ_JAKNCJ010000012.1"/>
</dbReference>
<keyword evidence="2" id="KW-1133">Transmembrane helix</keyword>
<protein>
    <submittedName>
        <fullName evidence="4">Phage tail tip lysozyme</fullName>
    </submittedName>
</protein>
<keyword evidence="5" id="KW-1185">Reference proteome</keyword>
<gene>
    <name evidence="4" type="ORF">Bequi_13345</name>
</gene>
<accession>A0ABT0R337</accession>
<dbReference type="Gene3D" id="3.30.1380.10">
    <property type="match status" value="1"/>
</dbReference>
<comment type="caution">
    <text evidence="4">The sequence shown here is derived from an EMBL/GenBank/DDBJ whole genome shotgun (WGS) entry which is preliminary data.</text>
</comment>
<evidence type="ECO:0000259" key="3">
    <source>
        <dbReference type="Pfam" id="PF18013"/>
    </source>
</evidence>